<organism evidence="6 7">
    <name type="scientific">Microbacterium algeriense</name>
    <dbReference type="NCBI Taxonomy" id="2615184"/>
    <lineage>
        <taxon>Bacteria</taxon>
        <taxon>Bacillati</taxon>
        <taxon>Actinomycetota</taxon>
        <taxon>Actinomycetes</taxon>
        <taxon>Micrococcales</taxon>
        <taxon>Microbacteriaceae</taxon>
        <taxon>Microbacterium</taxon>
    </lineage>
</organism>
<dbReference type="PANTHER" id="PTHR36510:SF1">
    <property type="entry name" value="GLUTAMATE--CYSTEINE LIGASE 2-RELATED"/>
    <property type="match status" value="1"/>
</dbReference>
<dbReference type="HAMAP" id="MF_01609">
    <property type="entry name" value="Glu_cys_ligase_2"/>
    <property type="match status" value="1"/>
</dbReference>
<dbReference type="Gene3D" id="3.30.590.20">
    <property type="match status" value="1"/>
</dbReference>
<reference evidence="7" key="1">
    <citation type="submission" date="2019-09" db="EMBL/GenBank/DDBJ databases">
        <title>Whole genome sequencing of Microbacterium maritypicum.</title>
        <authorList>
            <person name="Lenchi N."/>
        </authorList>
    </citation>
    <scope>NUCLEOTIDE SEQUENCE [LARGE SCALE GENOMIC DNA]</scope>
    <source>
        <strain evidence="7">G1</strain>
    </source>
</reference>
<dbReference type="PANTHER" id="PTHR36510">
    <property type="entry name" value="GLUTAMATE--CYSTEINE LIGASE 2-RELATED"/>
    <property type="match status" value="1"/>
</dbReference>
<dbReference type="Proteomes" id="UP000478836">
    <property type="component" value="Unassembled WGS sequence"/>
</dbReference>
<evidence type="ECO:0000256" key="3">
    <source>
        <dbReference type="ARBA" id="ARBA00022840"/>
    </source>
</evidence>
<keyword evidence="7" id="KW-1185">Reference proteome</keyword>
<evidence type="ECO:0000256" key="1">
    <source>
        <dbReference type="ARBA" id="ARBA00022598"/>
    </source>
</evidence>
<sequence length="362" mass="39241">MARFGIEEEFLLLDEDSLIPVALSSDSRERIIRPSDADRVDGRVTTEYLSSQLEALTEPVTTGADAADQLHGLRTLIGAHAREQGAIAAPTGSPFATLRTPTLSPSPHYDDVARRLAHLTREHEVNGLHVHVEVHDEEERVRALNRTRGWLPLLLALGANSPFANGLDAGFASWRSMLIRRLPSSWCPPRFQDADDYRAHVAQLLELGTIGEATSLSWAVRLSERYPTVEVRVSDTQLTAEDSVLTALLFRGIVASTDLRLAADDIDAIDVSLWTAARSGMQARIVDPMTGEVDDAWAVARRLLAEIAPALQQLGDHEAVVAGLERLRADGTGSMRQREAYARGGTPALAALLASGTGVALD</sequence>
<keyword evidence="2 5" id="KW-0547">Nucleotide-binding</keyword>
<keyword evidence="3 5" id="KW-0067">ATP-binding</keyword>
<accession>A0ABQ6V9I1</accession>
<evidence type="ECO:0000256" key="4">
    <source>
        <dbReference type="ARBA" id="ARBA00048819"/>
    </source>
</evidence>
<comment type="catalytic activity">
    <reaction evidence="4 5">
        <text>L-cysteine + L-glutamate + ATP = gamma-L-glutamyl-L-cysteine + ADP + phosphate + H(+)</text>
        <dbReference type="Rhea" id="RHEA:13285"/>
        <dbReference type="ChEBI" id="CHEBI:15378"/>
        <dbReference type="ChEBI" id="CHEBI:29985"/>
        <dbReference type="ChEBI" id="CHEBI:30616"/>
        <dbReference type="ChEBI" id="CHEBI:35235"/>
        <dbReference type="ChEBI" id="CHEBI:43474"/>
        <dbReference type="ChEBI" id="CHEBI:58173"/>
        <dbReference type="ChEBI" id="CHEBI:456216"/>
        <dbReference type="EC" id="6.3.2.2"/>
    </reaction>
</comment>
<gene>
    <name evidence="6" type="ORF">F6A08_04175</name>
</gene>
<keyword evidence="1 5" id="KW-0436">Ligase</keyword>
<dbReference type="SUPFAM" id="SSF55931">
    <property type="entry name" value="Glutamine synthetase/guanido kinase"/>
    <property type="match status" value="1"/>
</dbReference>
<dbReference type="InterPro" id="IPR006336">
    <property type="entry name" value="GCS2"/>
</dbReference>
<dbReference type="InterPro" id="IPR050141">
    <property type="entry name" value="GCL_type2/YbdK_subfam"/>
</dbReference>
<comment type="function">
    <text evidence="5">ATP-dependent carboxylate-amine ligase which exhibits weak glutamate--cysteine ligase activity.</text>
</comment>
<proteinExistence type="inferred from homology"/>
<dbReference type="Pfam" id="PF04107">
    <property type="entry name" value="GCS2"/>
    <property type="match status" value="1"/>
</dbReference>
<comment type="similarity">
    <text evidence="5">Belongs to the glutamate--cysteine ligase type 2 family. YbdK subfamily.</text>
</comment>
<dbReference type="EMBL" id="WAAO01000001">
    <property type="protein sequence ID" value="KAB1867009.1"/>
    <property type="molecule type" value="Genomic_DNA"/>
</dbReference>
<evidence type="ECO:0000313" key="6">
    <source>
        <dbReference type="EMBL" id="KAB1867009.1"/>
    </source>
</evidence>
<protein>
    <recommendedName>
        <fullName evidence="5">Putative glutamate--cysteine ligase 2</fullName>
        <ecNumber evidence="5">6.3.2.2</ecNumber>
    </recommendedName>
    <alternativeName>
        <fullName evidence="5">Gamma-glutamylcysteine synthetase 2</fullName>
        <shortName evidence="5">GCS 2</shortName>
        <shortName evidence="5">Gamma-GCS 2</shortName>
    </alternativeName>
</protein>
<evidence type="ECO:0000256" key="5">
    <source>
        <dbReference type="HAMAP-Rule" id="MF_01609"/>
    </source>
</evidence>
<dbReference type="EC" id="6.3.2.2" evidence="5"/>
<evidence type="ECO:0000256" key="2">
    <source>
        <dbReference type="ARBA" id="ARBA00022741"/>
    </source>
</evidence>
<dbReference type="GeneID" id="77475630"/>
<dbReference type="GO" id="GO:0016874">
    <property type="term" value="F:ligase activity"/>
    <property type="evidence" value="ECO:0007669"/>
    <property type="project" value="UniProtKB-KW"/>
</dbReference>
<dbReference type="NCBIfam" id="TIGR02050">
    <property type="entry name" value="gshA_cyan_rel"/>
    <property type="match status" value="1"/>
</dbReference>
<comment type="caution">
    <text evidence="6">The sequence shown here is derived from an EMBL/GenBank/DDBJ whole genome shotgun (WGS) entry which is preliminary data.</text>
</comment>
<dbReference type="InterPro" id="IPR014746">
    <property type="entry name" value="Gln_synth/guanido_kin_cat_dom"/>
</dbReference>
<dbReference type="RefSeq" id="WP_151458703.1">
    <property type="nucleotide sequence ID" value="NZ_WAAO01000001.1"/>
</dbReference>
<evidence type="ECO:0000313" key="7">
    <source>
        <dbReference type="Proteomes" id="UP000478836"/>
    </source>
</evidence>
<name>A0ABQ6V9I1_9MICO</name>
<dbReference type="InterPro" id="IPR011793">
    <property type="entry name" value="YbdK"/>
</dbReference>